<dbReference type="OrthoDB" id="2148513at2759"/>
<dbReference type="PANTHER" id="PTHR11081">
    <property type="entry name" value="FLAP ENDONUCLEASE FAMILY MEMBER"/>
    <property type="match status" value="1"/>
</dbReference>
<feature type="non-terminal residue" evidence="3">
    <location>
        <position position="162"/>
    </location>
</feature>
<dbReference type="Pfam" id="PF00867">
    <property type="entry name" value="XPG_I"/>
    <property type="match status" value="1"/>
</dbReference>
<dbReference type="PRINTS" id="PR00853">
    <property type="entry name" value="XPGRADSUPER"/>
</dbReference>
<dbReference type="InterPro" id="IPR029060">
    <property type="entry name" value="PIN-like_dom_sf"/>
</dbReference>
<feature type="domain" description="XPG-I" evidence="2">
    <location>
        <begin position="61"/>
        <end position="131"/>
    </location>
</feature>
<evidence type="ECO:0000313" key="4">
    <source>
        <dbReference type="Proteomes" id="UP000807769"/>
    </source>
</evidence>
<dbReference type="AlphaFoldDB" id="A0A9P7EJW3"/>
<dbReference type="PANTHER" id="PTHR11081:SF75">
    <property type="entry name" value="ENDONUCLEASE, PUTATIVE (AFU_ORTHOLOGUE AFUA_3G13260)-RELATED"/>
    <property type="match status" value="1"/>
</dbReference>
<comment type="caution">
    <text evidence="3">The sequence shown here is derived from an EMBL/GenBank/DDBJ whole genome shotgun (WGS) entry which is preliminary data.</text>
</comment>
<reference evidence="3" key="1">
    <citation type="journal article" date="2020" name="New Phytol.">
        <title>Comparative genomics reveals dynamic genome evolution in host specialist ectomycorrhizal fungi.</title>
        <authorList>
            <person name="Lofgren L.A."/>
            <person name="Nguyen N.H."/>
            <person name="Vilgalys R."/>
            <person name="Ruytinx J."/>
            <person name="Liao H.L."/>
            <person name="Branco S."/>
            <person name="Kuo A."/>
            <person name="LaButti K."/>
            <person name="Lipzen A."/>
            <person name="Andreopoulos W."/>
            <person name="Pangilinan J."/>
            <person name="Riley R."/>
            <person name="Hundley H."/>
            <person name="Na H."/>
            <person name="Barry K."/>
            <person name="Grigoriev I.V."/>
            <person name="Stajich J.E."/>
            <person name="Kennedy P.G."/>
        </authorList>
    </citation>
    <scope>NUCLEOTIDE SEQUENCE</scope>
    <source>
        <strain evidence="3">MN1</strain>
    </source>
</reference>
<dbReference type="EMBL" id="JABBWG010000004">
    <property type="protein sequence ID" value="KAG1823641.1"/>
    <property type="molecule type" value="Genomic_DNA"/>
</dbReference>
<proteinExistence type="predicted"/>
<dbReference type="Gene3D" id="3.40.50.1010">
    <property type="entry name" value="5'-nuclease"/>
    <property type="match status" value="1"/>
</dbReference>
<sequence>HAQTEMNPALWTFLFCLARLAWFLVQLVFCYDGNQWPEVKRGHHVSTRDHWMVKPTQCILDAFNMQWITAVGEAEVQLALMNNAGIVDAVMIDDSDVFVFGAKTVLQNLTLSPNATIKMYTMSAIQEHVEPCLTGDVFVTMAICCGGNYNTAGQLSYRHFSH</sequence>
<organism evidence="3 4">
    <name type="scientific">Suillus subaureus</name>
    <dbReference type="NCBI Taxonomy" id="48587"/>
    <lineage>
        <taxon>Eukaryota</taxon>
        <taxon>Fungi</taxon>
        <taxon>Dikarya</taxon>
        <taxon>Basidiomycota</taxon>
        <taxon>Agaricomycotina</taxon>
        <taxon>Agaricomycetes</taxon>
        <taxon>Agaricomycetidae</taxon>
        <taxon>Boletales</taxon>
        <taxon>Suillineae</taxon>
        <taxon>Suillaceae</taxon>
        <taxon>Suillus</taxon>
    </lineage>
</organism>
<dbReference type="InterPro" id="IPR006084">
    <property type="entry name" value="XPG/Rad2"/>
</dbReference>
<dbReference type="RefSeq" id="XP_041197701.1">
    <property type="nucleotide sequence ID" value="XM_041330296.1"/>
</dbReference>
<dbReference type="Proteomes" id="UP000807769">
    <property type="component" value="Unassembled WGS sequence"/>
</dbReference>
<dbReference type="GO" id="GO:0006974">
    <property type="term" value="P:DNA damage response"/>
    <property type="evidence" value="ECO:0007669"/>
    <property type="project" value="UniProtKB-ARBA"/>
</dbReference>
<accession>A0A9P7EJW3</accession>
<keyword evidence="4" id="KW-1185">Reference proteome</keyword>
<protein>
    <submittedName>
        <fullName evidence="3">PIN domain-like protein</fullName>
    </submittedName>
</protein>
<gene>
    <name evidence="3" type="ORF">BJ212DRAFT_1262816</name>
</gene>
<name>A0A9P7EJW3_9AGAM</name>
<feature type="signal peptide" evidence="1">
    <location>
        <begin position="1"/>
        <end position="30"/>
    </location>
</feature>
<dbReference type="InterPro" id="IPR006086">
    <property type="entry name" value="XPG-I_dom"/>
</dbReference>
<dbReference type="GO" id="GO:0017108">
    <property type="term" value="F:5'-flap endonuclease activity"/>
    <property type="evidence" value="ECO:0007669"/>
    <property type="project" value="TreeGrafter"/>
</dbReference>
<keyword evidence="1" id="KW-0732">Signal</keyword>
<evidence type="ECO:0000313" key="3">
    <source>
        <dbReference type="EMBL" id="KAG1823641.1"/>
    </source>
</evidence>
<dbReference type="GeneID" id="64624313"/>
<dbReference type="SUPFAM" id="SSF88723">
    <property type="entry name" value="PIN domain-like"/>
    <property type="match status" value="1"/>
</dbReference>
<dbReference type="CDD" id="cd09870">
    <property type="entry name" value="PIN_YEN1"/>
    <property type="match status" value="1"/>
</dbReference>
<feature type="chain" id="PRO_5040445664" evidence="1">
    <location>
        <begin position="31"/>
        <end position="162"/>
    </location>
</feature>
<evidence type="ECO:0000259" key="2">
    <source>
        <dbReference type="SMART" id="SM00484"/>
    </source>
</evidence>
<evidence type="ECO:0000256" key="1">
    <source>
        <dbReference type="SAM" id="SignalP"/>
    </source>
</evidence>
<dbReference type="SMART" id="SM00484">
    <property type="entry name" value="XPGI"/>
    <property type="match status" value="1"/>
</dbReference>